<keyword evidence="5 6" id="KW-0472">Membrane</keyword>
<dbReference type="AlphaFoldDB" id="F3QYU7"/>
<dbReference type="RefSeq" id="WP_008630188.1">
    <property type="nucleotide sequence ID" value="NZ_GL883887.1"/>
</dbReference>
<keyword evidence="4 6" id="KW-1133">Transmembrane helix</keyword>
<dbReference type="Pfam" id="PF02706">
    <property type="entry name" value="Wzz"/>
    <property type="match status" value="1"/>
</dbReference>
<evidence type="ECO:0000259" key="7">
    <source>
        <dbReference type="Pfam" id="PF02706"/>
    </source>
</evidence>
<keyword evidence="9" id="KW-1185">Reference proteome</keyword>
<dbReference type="GeneID" id="98397254"/>
<protein>
    <submittedName>
        <fullName evidence="8">Chain length determinant protein</fullName>
    </submittedName>
</protein>
<evidence type="ECO:0000256" key="3">
    <source>
        <dbReference type="ARBA" id="ARBA00022692"/>
    </source>
</evidence>
<accession>F3QYU7</accession>
<dbReference type="HOGENOM" id="CLU_062217_0_0_10"/>
<dbReference type="InterPro" id="IPR003856">
    <property type="entry name" value="LPS_length_determ_N"/>
</dbReference>
<evidence type="ECO:0000313" key="8">
    <source>
        <dbReference type="EMBL" id="EGG50366.1"/>
    </source>
</evidence>
<comment type="caution">
    <text evidence="8">The sequence shown here is derived from an EMBL/GenBank/DDBJ whole genome shotgun (WGS) entry which is preliminary data.</text>
</comment>
<organism evidence="8 9">
    <name type="scientific">Paraprevotella xylaniphila YIT 11841</name>
    <dbReference type="NCBI Taxonomy" id="762982"/>
    <lineage>
        <taxon>Bacteria</taxon>
        <taxon>Pseudomonadati</taxon>
        <taxon>Bacteroidota</taxon>
        <taxon>Bacteroidia</taxon>
        <taxon>Bacteroidales</taxon>
        <taxon>Prevotellaceae</taxon>
        <taxon>Paraprevotella</taxon>
    </lineage>
</organism>
<dbReference type="STRING" id="762982.HMPREF9442_03391"/>
<dbReference type="GO" id="GO:0005886">
    <property type="term" value="C:plasma membrane"/>
    <property type="evidence" value="ECO:0007669"/>
    <property type="project" value="UniProtKB-SubCell"/>
</dbReference>
<dbReference type="InterPro" id="IPR050445">
    <property type="entry name" value="Bact_polysacc_biosynth/exp"/>
</dbReference>
<feature type="transmembrane region" description="Helical" evidence="6">
    <location>
        <begin position="325"/>
        <end position="344"/>
    </location>
</feature>
<dbReference type="PANTHER" id="PTHR32309:SF13">
    <property type="entry name" value="FERRIC ENTEROBACTIN TRANSPORT PROTEIN FEPE"/>
    <property type="match status" value="1"/>
</dbReference>
<sequence>MDPKKEPQPIDLVEIFQVLFKQRLCIAKICGIVSVVAVIYVCSIPRGYNATVTLAPEISSGASLSGNIGSLASMVGLNLGSSMNGDALYPEIYPDVLNSTDFLVSLFDVKVQTADGEIKTTLYDYFAVHQERPWWSAGFSYINSFIKSIFPKKEEQVNSEGTDSFWLTEDESNICKMISDNISCSVDKKTSVITIGFTAQDALVAATMTDSVKQRLQDFIIEYKTSKARNDLVYFEKMLNESQKDYEAAQRVYSEYCDTHKGAVLQSYMSQQDFLENQLQLSYTSYSQWVQQVQIAKAKLQEKTPSFTVVNSVTVPLRPSSPKRMLIVVGCVFFAFLCSSLYVYGREQMLKKKELKMPE</sequence>
<dbReference type="PANTHER" id="PTHR32309">
    <property type="entry name" value="TYROSINE-PROTEIN KINASE"/>
    <property type="match status" value="1"/>
</dbReference>
<reference evidence="8 9" key="1">
    <citation type="submission" date="2011-02" db="EMBL/GenBank/DDBJ databases">
        <authorList>
            <person name="Weinstock G."/>
            <person name="Sodergren E."/>
            <person name="Clifton S."/>
            <person name="Fulton L."/>
            <person name="Fulton B."/>
            <person name="Courtney L."/>
            <person name="Fronick C."/>
            <person name="Harrison M."/>
            <person name="Strong C."/>
            <person name="Farmer C."/>
            <person name="Delahaunty K."/>
            <person name="Markovic C."/>
            <person name="Hall O."/>
            <person name="Minx P."/>
            <person name="Tomlinson C."/>
            <person name="Mitreva M."/>
            <person name="Hou S."/>
            <person name="Chen J."/>
            <person name="Wollam A."/>
            <person name="Pepin K.H."/>
            <person name="Johnson M."/>
            <person name="Bhonagiri V."/>
            <person name="Zhang X."/>
            <person name="Suruliraj S."/>
            <person name="Warren W."/>
            <person name="Chinwalla A."/>
            <person name="Mardis E.R."/>
            <person name="Wilson R.K."/>
        </authorList>
    </citation>
    <scope>NUCLEOTIDE SEQUENCE [LARGE SCALE GENOMIC DNA]</scope>
    <source>
        <strain evidence="8 9">YIT 11841</strain>
    </source>
</reference>
<dbReference type="eggNOG" id="COG3765">
    <property type="taxonomic scope" value="Bacteria"/>
</dbReference>
<dbReference type="Proteomes" id="UP000005546">
    <property type="component" value="Unassembled WGS sequence"/>
</dbReference>
<name>F3QYU7_9BACT</name>
<gene>
    <name evidence="8" type="ORF">HMPREF9442_03391</name>
</gene>
<evidence type="ECO:0000256" key="4">
    <source>
        <dbReference type="ARBA" id="ARBA00022989"/>
    </source>
</evidence>
<feature type="domain" description="Polysaccharide chain length determinant N-terminal" evidence="7">
    <location>
        <begin position="10"/>
        <end position="103"/>
    </location>
</feature>
<dbReference type="GO" id="GO:0004713">
    <property type="term" value="F:protein tyrosine kinase activity"/>
    <property type="evidence" value="ECO:0007669"/>
    <property type="project" value="TreeGrafter"/>
</dbReference>
<evidence type="ECO:0000256" key="5">
    <source>
        <dbReference type="ARBA" id="ARBA00023136"/>
    </source>
</evidence>
<evidence type="ECO:0000256" key="6">
    <source>
        <dbReference type="SAM" id="Phobius"/>
    </source>
</evidence>
<proteinExistence type="predicted"/>
<dbReference type="EMBL" id="AFBR01000094">
    <property type="protein sequence ID" value="EGG50366.1"/>
    <property type="molecule type" value="Genomic_DNA"/>
</dbReference>
<dbReference type="OrthoDB" id="1522571at2"/>
<evidence type="ECO:0000256" key="2">
    <source>
        <dbReference type="ARBA" id="ARBA00022475"/>
    </source>
</evidence>
<evidence type="ECO:0000256" key="1">
    <source>
        <dbReference type="ARBA" id="ARBA00004651"/>
    </source>
</evidence>
<comment type="subcellular location">
    <subcellularLocation>
        <location evidence="1">Cell membrane</location>
        <topology evidence="1">Multi-pass membrane protein</topology>
    </subcellularLocation>
</comment>
<keyword evidence="3 6" id="KW-0812">Transmembrane</keyword>
<evidence type="ECO:0000313" key="9">
    <source>
        <dbReference type="Proteomes" id="UP000005546"/>
    </source>
</evidence>
<keyword evidence="2" id="KW-1003">Cell membrane</keyword>